<protein>
    <submittedName>
        <fullName evidence="1">Uncharacterized protein</fullName>
    </submittedName>
</protein>
<dbReference type="EMBL" id="NMUH01001224">
    <property type="protein sequence ID" value="MQL90247.1"/>
    <property type="molecule type" value="Genomic_DNA"/>
</dbReference>
<dbReference type="AlphaFoldDB" id="A0A843V6H9"/>
<name>A0A843V6H9_COLES</name>
<sequence length="145" mass="15229">VLVVPGFPIASRCRDRSTGRDSVPSFRSSDACQGGRQGGGSCVVSRHCGACVEQGGGGQSNVKGPIGVRSSFKVCGFPVRFVWVLQESCNCCRSASVASVVARCVRAVVARLAVDLLAVVFPVWRMLAGKSRCGALGSLRRIWGI</sequence>
<evidence type="ECO:0000313" key="1">
    <source>
        <dbReference type="EMBL" id="MQL90247.1"/>
    </source>
</evidence>
<proteinExistence type="predicted"/>
<organism evidence="1 2">
    <name type="scientific">Colocasia esculenta</name>
    <name type="common">Wild taro</name>
    <name type="synonym">Arum esculentum</name>
    <dbReference type="NCBI Taxonomy" id="4460"/>
    <lineage>
        <taxon>Eukaryota</taxon>
        <taxon>Viridiplantae</taxon>
        <taxon>Streptophyta</taxon>
        <taxon>Embryophyta</taxon>
        <taxon>Tracheophyta</taxon>
        <taxon>Spermatophyta</taxon>
        <taxon>Magnoliopsida</taxon>
        <taxon>Liliopsida</taxon>
        <taxon>Araceae</taxon>
        <taxon>Aroideae</taxon>
        <taxon>Colocasieae</taxon>
        <taxon>Colocasia</taxon>
    </lineage>
</organism>
<gene>
    <name evidence="1" type="ORF">Taro_022844</name>
</gene>
<keyword evidence="2" id="KW-1185">Reference proteome</keyword>
<reference evidence="1" key="1">
    <citation type="submission" date="2017-07" db="EMBL/GenBank/DDBJ databases">
        <title>Taro Niue Genome Assembly and Annotation.</title>
        <authorList>
            <person name="Atibalentja N."/>
            <person name="Keating K."/>
            <person name="Fields C.J."/>
        </authorList>
    </citation>
    <scope>NUCLEOTIDE SEQUENCE</scope>
    <source>
        <strain evidence="1">Niue_2</strain>
        <tissue evidence="1">Leaf</tissue>
    </source>
</reference>
<feature type="non-terminal residue" evidence="1">
    <location>
        <position position="145"/>
    </location>
</feature>
<comment type="caution">
    <text evidence="1">The sequence shown here is derived from an EMBL/GenBank/DDBJ whole genome shotgun (WGS) entry which is preliminary data.</text>
</comment>
<evidence type="ECO:0000313" key="2">
    <source>
        <dbReference type="Proteomes" id="UP000652761"/>
    </source>
</evidence>
<feature type="non-terminal residue" evidence="1">
    <location>
        <position position="1"/>
    </location>
</feature>
<dbReference type="Proteomes" id="UP000652761">
    <property type="component" value="Unassembled WGS sequence"/>
</dbReference>
<accession>A0A843V6H9</accession>